<organism evidence="1 2">
    <name type="scientific">Salipaludibacillus aurantiacus</name>
    <dbReference type="NCBI Taxonomy" id="1601833"/>
    <lineage>
        <taxon>Bacteria</taxon>
        <taxon>Bacillati</taxon>
        <taxon>Bacillota</taxon>
        <taxon>Bacilli</taxon>
        <taxon>Bacillales</taxon>
        <taxon>Bacillaceae</taxon>
    </lineage>
</organism>
<keyword evidence="2" id="KW-1185">Reference proteome</keyword>
<dbReference type="AlphaFoldDB" id="A0A1H9SL18"/>
<dbReference type="PANTHER" id="PTHR39186:SF1">
    <property type="entry name" value="DUF2071 DOMAIN-CONTAINING PROTEIN"/>
    <property type="match status" value="1"/>
</dbReference>
<dbReference type="Proteomes" id="UP000198571">
    <property type="component" value="Unassembled WGS sequence"/>
</dbReference>
<evidence type="ECO:0000313" key="1">
    <source>
        <dbReference type="EMBL" id="SER85682.1"/>
    </source>
</evidence>
<evidence type="ECO:0000313" key="2">
    <source>
        <dbReference type="Proteomes" id="UP000198571"/>
    </source>
</evidence>
<accession>A0A1H9SL18</accession>
<evidence type="ECO:0008006" key="3">
    <source>
        <dbReference type="Google" id="ProtNLM"/>
    </source>
</evidence>
<dbReference type="STRING" id="1601833.SAMN05518684_104285"/>
<dbReference type="InterPro" id="IPR018644">
    <property type="entry name" value="DUF2071"/>
</dbReference>
<reference evidence="2" key="1">
    <citation type="submission" date="2016-10" db="EMBL/GenBank/DDBJ databases">
        <authorList>
            <person name="Varghese N."/>
            <person name="Submissions S."/>
        </authorList>
    </citation>
    <scope>NUCLEOTIDE SEQUENCE [LARGE SCALE GENOMIC DNA]</scope>
    <source>
        <strain evidence="2">S9</strain>
    </source>
</reference>
<proteinExistence type="predicted"/>
<dbReference type="OrthoDB" id="150993at2"/>
<dbReference type="PANTHER" id="PTHR39186">
    <property type="entry name" value="DUF2071 FAMILY PROTEIN"/>
    <property type="match status" value="1"/>
</dbReference>
<dbReference type="SUPFAM" id="SSF160104">
    <property type="entry name" value="Acetoacetate decarboxylase-like"/>
    <property type="match status" value="1"/>
</dbReference>
<sequence length="255" mass="30413">MRKRKWPWIARQVWDNLLFMHWPVPYEALRPYVPPPFEIETYDGQAWVSVVLFEANGNGPRGMPGQIPFSSFLELNVRTYVNFNDEPGVYFFSLDADSPVAVRGARTVFSLPYIKADMTFENNKEWRYFESRRTHGGYPEARLSVKYRPLSEKRYYAERGSLTEWLVERYCLWTLKGNNIYKGPIYHTPWDLQKAEADWKMKELTDFTDPSAFKKEPLIQFCKTKKVRFYPFEKYGVAETDFDELRNLKYRSLNR</sequence>
<dbReference type="InterPro" id="IPR023375">
    <property type="entry name" value="ADC_dom_sf"/>
</dbReference>
<name>A0A1H9SL18_9BACI</name>
<dbReference type="Gene3D" id="2.40.400.10">
    <property type="entry name" value="Acetoacetate decarboxylase-like"/>
    <property type="match status" value="1"/>
</dbReference>
<dbReference type="RefSeq" id="WP_093049258.1">
    <property type="nucleotide sequence ID" value="NZ_FOGT01000004.1"/>
</dbReference>
<dbReference type="Pfam" id="PF09844">
    <property type="entry name" value="DUF2071"/>
    <property type="match status" value="1"/>
</dbReference>
<protein>
    <recommendedName>
        <fullName evidence="3">DUF2071 domain-containing protein</fullName>
    </recommendedName>
</protein>
<dbReference type="EMBL" id="FOGT01000004">
    <property type="protein sequence ID" value="SER85682.1"/>
    <property type="molecule type" value="Genomic_DNA"/>
</dbReference>
<gene>
    <name evidence="1" type="ORF">SAMN05518684_104285</name>
</gene>